<organism evidence="4 5">
    <name type="scientific">Paenibacillus piri</name>
    <dbReference type="NCBI Taxonomy" id="2547395"/>
    <lineage>
        <taxon>Bacteria</taxon>
        <taxon>Bacillati</taxon>
        <taxon>Bacillota</taxon>
        <taxon>Bacilli</taxon>
        <taxon>Bacillales</taxon>
        <taxon>Paenibacillaceae</taxon>
        <taxon>Paenibacillus</taxon>
    </lineage>
</organism>
<dbReference type="InterPro" id="IPR008391">
    <property type="entry name" value="AXE1_dom"/>
</dbReference>
<dbReference type="Proteomes" id="UP000295636">
    <property type="component" value="Unassembled WGS sequence"/>
</dbReference>
<evidence type="ECO:0000256" key="1">
    <source>
        <dbReference type="PIRSR" id="PIRSR639069-1"/>
    </source>
</evidence>
<evidence type="ECO:0000256" key="2">
    <source>
        <dbReference type="PIRSR" id="PIRSR639069-2"/>
    </source>
</evidence>
<evidence type="ECO:0000313" key="5">
    <source>
        <dbReference type="Proteomes" id="UP000295636"/>
    </source>
</evidence>
<dbReference type="AlphaFoldDB" id="A0A4R5KRC4"/>
<dbReference type="InterPro" id="IPR039069">
    <property type="entry name" value="CE7"/>
</dbReference>
<evidence type="ECO:0000313" key="4">
    <source>
        <dbReference type="EMBL" id="TDF97535.1"/>
    </source>
</evidence>
<dbReference type="PANTHER" id="PTHR40111:SF1">
    <property type="entry name" value="CEPHALOSPORIN-C DEACETYLASE"/>
    <property type="match status" value="1"/>
</dbReference>
<dbReference type="GO" id="GO:0052689">
    <property type="term" value="F:carboxylic ester hydrolase activity"/>
    <property type="evidence" value="ECO:0007669"/>
    <property type="project" value="TreeGrafter"/>
</dbReference>
<dbReference type="Pfam" id="PF05448">
    <property type="entry name" value="AXE1"/>
    <property type="match status" value="1"/>
</dbReference>
<evidence type="ECO:0000259" key="3">
    <source>
        <dbReference type="Pfam" id="PF05448"/>
    </source>
</evidence>
<gene>
    <name evidence="4" type="ORF">E1757_13030</name>
</gene>
<protein>
    <recommendedName>
        <fullName evidence="3">Acetyl xylan esterase domain-containing protein</fullName>
    </recommendedName>
</protein>
<proteinExistence type="predicted"/>
<dbReference type="SUPFAM" id="SSF53474">
    <property type="entry name" value="alpha/beta-Hydrolases"/>
    <property type="match status" value="1"/>
</dbReference>
<feature type="active site" description="Charge relay system" evidence="1">
    <location>
        <position position="291"/>
    </location>
</feature>
<comment type="caution">
    <text evidence="4">The sequence shown here is derived from an EMBL/GenBank/DDBJ whole genome shotgun (WGS) entry which is preliminary data.</text>
</comment>
<feature type="active site" description="Charge relay system" evidence="1">
    <location>
        <position position="320"/>
    </location>
</feature>
<accession>A0A4R5KRC4</accession>
<name>A0A4R5KRC4_9BACL</name>
<sequence>MKRRAFCRLHFIKELMFMPNVDLPLSELYHYKPDLTAQPDFDEFWNNAKADSKQAPLNAKAEPVNDHPLTSIRIYDVVFDGMDGTPIHGWYVVPAGDHAPGSLPVIVKYHGYNGNRGNPHELLHWASMGMAAFAIDARGQGGLTPVGAVFPQGSVSGWMTLGLLNPAEYYYRLVYIDCIRALDFVCGRQEVDASRIAVYGGSQGGGLALAAAGLDERPKLAMPYYPFLCHFRRAVEIHNSGPYAEIKNWFRRFDPEHLQEERVYRTLSYFDGINMASRVRARTLMAITLQDITCPPSTCFAVYNHLAGEKELKLYHDYGHEALPFHEEAMMRFAASYL</sequence>
<dbReference type="InterPro" id="IPR029058">
    <property type="entry name" value="AB_hydrolase_fold"/>
</dbReference>
<dbReference type="PANTHER" id="PTHR40111">
    <property type="entry name" value="CEPHALOSPORIN-C DEACETYLASE"/>
    <property type="match status" value="1"/>
</dbReference>
<dbReference type="Gene3D" id="3.40.50.1820">
    <property type="entry name" value="alpha/beta hydrolase"/>
    <property type="match status" value="1"/>
</dbReference>
<feature type="domain" description="Acetyl xylan esterase" evidence="3">
    <location>
        <begin position="18"/>
        <end position="335"/>
    </location>
</feature>
<feature type="active site" description="Nucleophile" evidence="1">
    <location>
        <position position="202"/>
    </location>
</feature>
<keyword evidence="5" id="KW-1185">Reference proteome</keyword>
<feature type="binding site" evidence="2">
    <location>
        <position position="112"/>
    </location>
    <ligand>
        <name>substrate</name>
    </ligand>
</feature>
<dbReference type="GO" id="GO:0005976">
    <property type="term" value="P:polysaccharide metabolic process"/>
    <property type="evidence" value="ECO:0007669"/>
    <property type="project" value="TreeGrafter"/>
</dbReference>
<dbReference type="EMBL" id="SMRT01000005">
    <property type="protein sequence ID" value="TDF97535.1"/>
    <property type="molecule type" value="Genomic_DNA"/>
</dbReference>
<reference evidence="4 5" key="1">
    <citation type="submission" date="2019-03" db="EMBL/GenBank/DDBJ databases">
        <title>This is whole genome sequence of Paenibacillus sp MS74 strain.</title>
        <authorList>
            <person name="Trinh H.N."/>
        </authorList>
    </citation>
    <scope>NUCLEOTIDE SEQUENCE [LARGE SCALE GENOMIC DNA]</scope>
    <source>
        <strain evidence="4 5">MS74</strain>
    </source>
</reference>
<dbReference type="OrthoDB" id="9770528at2"/>